<keyword evidence="2" id="KW-0732">Signal</keyword>
<dbReference type="Proteomes" id="UP000694240">
    <property type="component" value="Chromosome 11"/>
</dbReference>
<organism evidence="3 4">
    <name type="scientific">Arabidopsis thaliana x Arabidopsis arenosa</name>
    <dbReference type="NCBI Taxonomy" id="1240361"/>
    <lineage>
        <taxon>Eukaryota</taxon>
        <taxon>Viridiplantae</taxon>
        <taxon>Streptophyta</taxon>
        <taxon>Embryophyta</taxon>
        <taxon>Tracheophyta</taxon>
        <taxon>Spermatophyta</taxon>
        <taxon>Magnoliopsida</taxon>
        <taxon>eudicotyledons</taxon>
        <taxon>Gunneridae</taxon>
        <taxon>Pentapetalae</taxon>
        <taxon>rosids</taxon>
        <taxon>malvids</taxon>
        <taxon>Brassicales</taxon>
        <taxon>Brassicaceae</taxon>
        <taxon>Camelineae</taxon>
        <taxon>Arabidopsis</taxon>
    </lineage>
</organism>
<evidence type="ECO:0008006" key="5">
    <source>
        <dbReference type="Google" id="ProtNLM"/>
    </source>
</evidence>
<feature type="compositionally biased region" description="Polar residues" evidence="1">
    <location>
        <begin position="60"/>
        <end position="70"/>
    </location>
</feature>
<accession>A0A8T1YV61</accession>
<keyword evidence="4" id="KW-1185">Reference proteome</keyword>
<sequence length="76" mass="8034">MAKEKSYVIVLFLSLLICLSSQVGVAESKRYPQVPHPYPIRVPNSGCANEFPASPPISTPPVTTAPSSISPKGKGP</sequence>
<evidence type="ECO:0000256" key="2">
    <source>
        <dbReference type="SAM" id="SignalP"/>
    </source>
</evidence>
<name>A0A8T1YV61_9BRAS</name>
<proteinExistence type="predicted"/>
<evidence type="ECO:0000256" key="1">
    <source>
        <dbReference type="SAM" id="MobiDB-lite"/>
    </source>
</evidence>
<feature type="signal peptide" evidence="2">
    <location>
        <begin position="1"/>
        <end position="28"/>
    </location>
</feature>
<reference evidence="3 4" key="1">
    <citation type="submission" date="2020-12" db="EMBL/GenBank/DDBJ databases">
        <title>Concerted genomic and epigenomic changes stabilize Arabidopsis allopolyploids.</title>
        <authorList>
            <person name="Chen Z."/>
        </authorList>
    </citation>
    <scope>NUCLEOTIDE SEQUENCE [LARGE SCALE GENOMIC DNA]</scope>
    <source>
        <strain evidence="3">Allo738</strain>
        <tissue evidence="3">Leaf</tissue>
    </source>
</reference>
<feature type="chain" id="PRO_5035798159" description="Transmembrane protein" evidence="2">
    <location>
        <begin position="29"/>
        <end position="76"/>
    </location>
</feature>
<evidence type="ECO:0000313" key="4">
    <source>
        <dbReference type="Proteomes" id="UP000694240"/>
    </source>
</evidence>
<evidence type="ECO:0000313" key="3">
    <source>
        <dbReference type="EMBL" id="KAG7550023.1"/>
    </source>
</evidence>
<feature type="region of interest" description="Disordered" evidence="1">
    <location>
        <begin position="49"/>
        <end position="76"/>
    </location>
</feature>
<dbReference type="AlphaFoldDB" id="A0A8T1YV61"/>
<gene>
    <name evidence="3" type="ORF">ISN45_Aa06g008560</name>
</gene>
<protein>
    <recommendedName>
        <fullName evidence="5">Transmembrane protein</fullName>
    </recommendedName>
</protein>
<comment type="caution">
    <text evidence="3">The sequence shown here is derived from an EMBL/GenBank/DDBJ whole genome shotgun (WGS) entry which is preliminary data.</text>
</comment>
<dbReference type="EMBL" id="JAEFBK010000011">
    <property type="protein sequence ID" value="KAG7550023.1"/>
    <property type="molecule type" value="Genomic_DNA"/>
</dbReference>